<feature type="domain" description="PA" evidence="13">
    <location>
        <begin position="366"/>
        <end position="444"/>
    </location>
</feature>
<keyword evidence="17" id="KW-1185">Reference proteome</keyword>
<evidence type="ECO:0000256" key="7">
    <source>
        <dbReference type="ARBA" id="ARBA00022825"/>
    </source>
</evidence>
<evidence type="ECO:0000256" key="2">
    <source>
        <dbReference type="ARBA" id="ARBA00011073"/>
    </source>
</evidence>
<proteinExistence type="inferred from homology"/>
<dbReference type="PRINTS" id="PR00723">
    <property type="entry name" value="SUBTILISIN"/>
</dbReference>
<evidence type="ECO:0000259" key="15">
    <source>
        <dbReference type="Pfam" id="PF17766"/>
    </source>
</evidence>
<dbReference type="PROSITE" id="PS51892">
    <property type="entry name" value="SUBTILASE"/>
    <property type="match status" value="1"/>
</dbReference>
<dbReference type="Gene3D" id="3.50.30.30">
    <property type="match status" value="1"/>
</dbReference>
<dbReference type="Pfam" id="PF00082">
    <property type="entry name" value="Peptidase_S8"/>
    <property type="match status" value="1"/>
</dbReference>
<keyword evidence="3" id="KW-0964">Secreted</keyword>
<dbReference type="InterPro" id="IPR045051">
    <property type="entry name" value="SBT"/>
</dbReference>
<organism evidence="16 17">
    <name type="scientific">Dioscorea zingiberensis</name>
    <dbReference type="NCBI Taxonomy" id="325984"/>
    <lineage>
        <taxon>Eukaryota</taxon>
        <taxon>Viridiplantae</taxon>
        <taxon>Streptophyta</taxon>
        <taxon>Embryophyta</taxon>
        <taxon>Tracheophyta</taxon>
        <taxon>Spermatophyta</taxon>
        <taxon>Magnoliopsida</taxon>
        <taxon>Liliopsida</taxon>
        <taxon>Dioscoreales</taxon>
        <taxon>Dioscoreaceae</taxon>
        <taxon>Dioscorea</taxon>
    </lineage>
</organism>
<evidence type="ECO:0000256" key="4">
    <source>
        <dbReference type="ARBA" id="ARBA00022670"/>
    </source>
</evidence>
<feature type="chain" id="PRO_5039126633" evidence="11">
    <location>
        <begin position="23"/>
        <end position="744"/>
    </location>
</feature>
<dbReference type="GO" id="GO:0004252">
    <property type="term" value="F:serine-type endopeptidase activity"/>
    <property type="evidence" value="ECO:0007669"/>
    <property type="project" value="UniProtKB-UniRule"/>
</dbReference>
<dbReference type="CDD" id="cd02120">
    <property type="entry name" value="PA_subtilisin_like"/>
    <property type="match status" value="1"/>
</dbReference>
<dbReference type="PROSITE" id="PS00136">
    <property type="entry name" value="SUBTILASE_ASP"/>
    <property type="match status" value="1"/>
</dbReference>
<evidence type="ECO:0000313" key="16">
    <source>
        <dbReference type="EMBL" id="KAJ0967066.1"/>
    </source>
</evidence>
<dbReference type="FunFam" id="2.60.40.2310:FF:000001">
    <property type="entry name" value="Subtilisin-like protease SBT1.5"/>
    <property type="match status" value="1"/>
</dbReference>
<dbReference type="GO" id="GO:0005576">
    <property type="term" value="C:extracellular region"/>
    <property type="evidence" value="ECO:0007669"/>
    <property type="project" value="UniProtKB-SubCell"/>
</dbReference>
<keyword evidence="7 10" id="KW-0720">Serine protease</keyword>
<evidence type="ECO:0000256" key="6">
    <source>
        <dbReference type="ARBA" id="ARBA00022801"/>
    </source>
</evidence>
<feature type="domain" description="Peptidase S8/S53" evidence="12">
    <location>
        <begin position="145"/>
        <end position="581"/>
    </location>
</feature>
<dbReference type="SUPFAM" id="SSF52743">
    <property type="entry name" value="Subtilisin-like"/>
    <property type="match status" value="1"/>
</dbReference>
<evidence type="ECO:0000256" key="10">
    <source>
        <dbReference type="PROSITE-ProRule" id="PRU01240"/>
    </source>
</evidence>
<evidence type="ECO:0000256" key="11">
    <source>
        <dbReference type="SAM" id="SignalP"/>
    </source>
</evidence>
<dbReference type="InterPro" id="IPR015500">
    <property type="entry name" value="Peptidase_S8_subtilisin-rel"/>
</dbReference>
<dbReference type="InterPro" id="IPR036852">
    <property type="entry name" value="Peptidase_S8/S53_dom_sf"/>
</dbReference>
<evidence type="ECO:0000256" key="8">
    <source>
        <dbReference type="ARBA" id="ARBA00023180"/>
    </source>
</evidence>
<dbReference type="PANTHER" id="PTHR10795">
    <property type="entry name" value="PROPROTEIN CONVERTASE SUBTILISIN/KEXIN"/>
    <property type="match status" value="1"/>
</dbReference>
<feature type="active site" description="Charge relay system" evidence="9 10">
    <location>
        <position position="154"/>
    </location>
</feature>
<comment type="caution">
    <text evidence="16">The sequence shown here is derived from an EMBL/GenBank/DDBJ whole genome shotgun (WGS) entry which is preliminary data.</text>
</comment>
<dbReference type="Pfam" id="PF05922">
    <property type="entry name" value="Inhibitor_I9"/>
    <property type="match status" value="1"/>
</dbReference>
<comment type="similarity">
    <text evidence="2 10">Belongs to the peptidase S8 family.</text>
</comment>
<dbReference type="Pfam" id="PF02225">
    <property type="entry name" value="PA"/>
    <property type="match status" value="1"/>
</dbReference>
<feature type="signal peptide" evidence="11">
    <location>
        <begin position="1"/>
        <end position="22"/>
    </location>
</feature>
<feature type="domain" description="Subtilisin-like protease fibronectin type-III" evidence="15">
    <location>
        <begin position="647"/>
        <end position="742"/>
    </location>
</feature>
<dbReference type="InterPro" id="IPR034197">
    <property type="entry name" value="Peptidases_S8_3"/>
</dbReference>
<reference evidence="16" key="2">
    <citation type="journal article" date="2022" name="Hortic Res">
        <title>The genome of Dioscorea zingiberensis sheds light on the biosynthesis, origin and evolution of the medicinally important diosgenin saponins.</title>
        <authorList>
            <person name="Li Y."/>
            <person name="Tan C."/>
            <person name="Li Z."/>
            <person name="Guo J."/>
            <person name="Li S."/>
            <person name="Chen X."/>
            <person name="Wang C."/>
            <person name="Dai X."/>
            <person name="Yang H."/>
            <person name="Song W."/>
            <person name="Hou L."/>
            <person name="Xu J."/>
            <person name="Tong Z."/>
            <person name="Xu A."/>
            <person name="Yuan X."/>
            <person name="Wang W."/>
            <person name="Yang Q."/>
            <person name="Chen L."/>
            <person name="Sun Z."/>
            <person name="Wang K."/>
            <person name="Pan B."/>
            <person name="Chen J."/>
            <person name="Bao Y."/>
            <person name="Liu F."/>
            <person name="Qi X."/>
            <person name="Gang D.R."/>
            <person name="Wen J."/>
            <person name="Li J."/>
        </authorList>
    </citation>
    <scope>NUCLEOTIDE SEQUENCE</scope>
    <source>
        <strain evidence="16">Dzin_1.0</strain>
    </source>
</reference>
<evidence type="ECO:0000259" key="13">
    <source>
        <dbReference type="Pfam" id="PF02225"/>
    </source>
</evidence>
<keyword evidence="5 11" id="KW-0732">Signal</keyword>
<evidence type="ECO:0000259" key="12">
    <source>
        <dbReference type="Pfam" id="PF00082"/>
    </source>
</evidence>
<dbReference type="EMBL" id="JAGGNH010000007">
    <property type="protein sequence ID" value="KAJ0967066.1"/>
    <property type="molecule type" value="Genomic_DNA"/>
</dbReference>
<evidence type="ECO:0000256" key="3">
    <source>
        <dbReference type="ARBA" id="ARBA00022525"/>
    </source>
</evidence>
<feature type="domain" description="Inhibitor I9" evidence="14">
    <location>
        <begin position="38"/>
        <end position="119"/>
    </location>
</feature>
<comment type="subcellular location">
    <subcellularLocation>
        <location evidence="1">Secreted</location>
    </subcellularLocation>
</comment>
<dbReference type="OrthoDB" id="206201at2759"/>
<dbReference type="Gene3D" id="3.30.70.80">
    <property type="entry name" value="Peptidase S8 propeptide/proteinase inhibitor I9"/>
    <property type="match status" value="1"/>
</dbReference>
<dbReference type="Gene3D" id="3.40.50.200">
    <property type="entry name" value="Peptidase S8/S53 domain"/>
    <property type="match status" value="1"/>
</dbReference>
<feature type="active site" description="Charge relay system" evidence="9 10">
    <location>
        <position position="533"/>
    </location>
</feature>
<evidence type="ECO:0000256" key="9">
    <source>
        <dbReference type="PIRSR" id="PIRSR615500-1"/>
    </source>
</evidence>
<dbReference type="Pfam" id="PF17766">
    <property type="entry name" value="fn3_6"/>
    <property type="match status" value="1"/>
</dbReference>
<gene>
    <name evidence="16" type="ORF">J5N97_023983</name>
</gene>
<dbReference type="Gene3D" id="2.60.40.2310">
    <property type="match status" value="1"/>
</dbReference>
<dbReference type="InterPro" id="IPR046450">
    <property type="entry name" value="PA_dom_sf"/>
</dbReference>
<dbReference type="InterPro" id="IPR000209">
    <property type="entry name" value="Peptidase_S8/S53_dom"/>
</dbReference>
<dbReference type="Proteomes" id="UP001085076">
    <property type="component" value="Miscellaneous, Linkage group lg07"/>
</dbReference>
<evidence type="ECO:0000256" key="1">
    <source>
        <dbReference type="ARBA" id="ARBA00004613"/>
    </source>
</evidence>
<keyword evidence="4 10" id="KW-0645">Protease</keyword>
<feature type="active site" description="Charge relay system" evidence="9 10">
    <location>
        <position position="207"/>
    </location>
</feature>
<evidence type="ECO:0000313" key="17">
    <source>
        <dbReference type="Proteomes" id="UP001085076"/>
    </source>
</evidence>
<dbReference type="InterPro" id="IPR037045">
    <property type="entry name" value="S8pro/Inhibitor_I9_sf"/>
</dbReference>
<dbReference type="GO" id="GO:0006508">
    <property type="term" value="P:proteolysis"/>
    <property type="evidence" value="ECO:0007669"/>
    <property type="project" value="UniProtKB-KW"/>
</dbReference>
<dbReference type="CDD" id="cd04852">
    <property type="entry name" value="Peptidases_S8_3"/>
    <property type="match status" value="1"/>
</dbReference>
<dbReference type="InterPro" id="IPR023827">
    <property type="entry name" value="Peptidase_S8_Asp-AS"/>
</dbReference>
<name>A0A9D5H8C4_9LILI</name>
<dbReference type="InterPro" id="IPR003137">
    <property type="entry name" value="PA_domain"/>
</dbReference>
<dbReference type="AlphaFoldDB" id="A0A9D5H8C4"/>
<reference evidence="16" key="1">
    <citation type="submission" date="2021-03" db="EMBL/GenBank/DDBJ databases">
        <authorList>
            <person name="Li Z."/>
            <person name="Yang C."/>
        </authorList>
    </citation>
    <scope>NUCLEOTIDE SEQUENCE</scope>
    <source>
        <strain evidence="16">Dzin_1.0</strain>
        <tissue evidence="16">Leaf</tissue>
    </source>
</reference>
<evidence type="ECO:0000256" key="5">
    <source>
        <dbReference type="ARBA" id="ARBA00022729"/>
    </source>
</evidence>
<protein>
    <submittedName>
        <fullName evidence="16">Uncharacterized protein</fullName>
    </submittedName>
</protein>
<dbReference type="SUPFAM" id="SSF52025">
    <property type="entry name" value="PA domain"/>
    <property type="match status" value="1"/>
</dbReference>
<dbReference type="InterPro" id="IPR010259">
    <property type="entry name" value="S8pro/Inhibitor_I9"/>
</dbReference>
<dbReference type="InterPro" id="IPR041469">
    <property type="entry name" value="Subtilisin-like_FN3"/>
</dbReference>
<accession>A0A9D5H8C4</accession>
<keyword evidence="8" id="KW-0325">Glycoprotein</keyword>
<evidence type="ECO:0000259" key="14">
    <source>
        <dbReference type="Pfam" id="PF05922"/>
    </source>
</evidence>
<sequence>MTIHNLFILLLLFIFFCSHCLCSLKDTNTTIQSSPLQTYIVHVQPPQNHPNVPLSDEARRSWHMSFLHKSIASAEGAEPRMLYSYHTAISGFAAKLSPDELKYMKTMDGFIHAIPDKHIPLLTSHTPDFLGLRLSTGAWNASTSGEGTIIGVLDTGVYPHHPSFNDDGMKPPSKWEGACQFEDFKCNNKIIGARAFGSTAVQDDDGHGTHTASTAAGNFVNNANVAGYAQGLASGIAPRAHLAIYKVCDESGCSTSDILAGMDAAIKDGVDIMSLSLGGSSTEFSNDPIAQGAFQAMINGIFVSCAAGNSGPDSASLSNEAPWLLTVGASTTDRRVTSNVKLGDGSEFSGESLFQPKSFSPTLHELVLPSKDPYCTGDLDVKVKNKIVVCKNGDVTRISKGEVVRNAGGAGMIIINEEAEGSTTFAEVHVIPASHVGYEDGKKILGYIAKTKNPTATFIFQGTNYGASPSPAMAYFSSRGPNNPSPGILKPDITGPGVNILAAWPDNVGTSFSLSRVRSDNSSFVFNMISGTSMSTPHLSGIAALIKSTHKNWSPAMIKSAIMTTSDELDRSGKNIVDEKQQKATFFAMGAGHVNPSKAFDPGLIYDIIADEYIGYLCGLGYTDSQVGTIAGKKIKCSKMKKIAEKDLNYPSISVKLGSKPVTVTRTVINVGDAKSVYTLKVDNLAGVSIQVKPTMLKFSKVNEKKSFTVSFTNGVGKSGSVLESNLWWISDKHVVRSPISITV</sequence>
<keyword evidence="6 10" id="KW-0378">Hydrolase</keyword>